<protein>
    <recommendedName>
        <fullName evidence="2">Reverse transcriptase domain-containing protein</fullName>
    </recommendedName>
</protein>
<feature type="non-terminal residue" evidence="3">
    <location>
        <position position="1"/>
    </location>
</feature>
<dbReference type="Pfam" id="PF00078">
    <property type="entry name" value="RVT_1"/>
    <property type="match status" value="1"/>
</dbReference>
<organism evidence="3 4">
    <name type="scientific">Nesidiocoris tenuis</name>
    <dbReference type="NCBI Taxonomy" id="355587"/>
    <lineage>
        <taxon>Eukaryota</taxon>
        <taxon>Metazoa</taxon>
        <taxon>Ecdysozoa</taxon>
        <taxon>Arthropoda</taxon>
        <taxon>Hexapoda</taxon>
        <taxon>Insecta</taxon>
        <taxon>Pterygota</taxon>
        <taxon>Neoptera</taxon>
        <taxon>Paraneoptera</taxon>
        <taxon>Hemiptera</taxon>
        <taxon>Heteroptera</taxon>
        <taxon>Panheteroptera</taxon>
        <taxon>Cimicomorpha</taxon>
        <taxon>Miridae</taxon>
        <taxon>Dicyphina</taxon>
        <taxon>Nesidiocoris</taxon>
    </lineage>
</organism>
<evidence type="ECO:0000313" key="4">
    <source>
        <dbReference type="Proteomes" id="UP000479000"/>
    </source>
</evidence>
<dbReference type="InterPro" id="IPR000477">
    <property type="entry name" value="RT_dom"/>
</dbReference>
<dbReference type="PANTHER" id="PTHR33332">
    <property type="entry name" value="REVERSE TRANSCRIPTASE DOMAIN-CONTAINING PROTEIN"/>
    <property type="match status" value="1"/>
</dbReference>
<evidence type="ECO:0000256" key="1">
    <source>
        <dbReference type="SAM" id="MobiDB-lite"/>
    </source>
</evidence>
<evidence type="ECO:0000313" key="3">
    <source>
        <dbReference type="EMBL" id="CAB0007509.1"/>
    </source>
</evidence>
<reference evidence="3 4" key="1">
    <citation type="submission" date="2020-02" db="EMBL/GenBank/DDBJ databases">
        <authorList>
            <person name="Ferguson B K."/>
        </authorList>
    </citation>
    <scope>NUCLEOTIDE SEQUENCE [LARGE SCALE GENOMIC DNA]</scope>
</reference>
<feature type="compositionally biased region" description="Low complexity" evidence="1">
    <location>
        <begin position="504"/>
        <end position="514"/>
    </location>
</feature>
<feature type="domain" description="Reverse transcriptase" evidence="2">
    <location>
        <begin position="192"/>
        <end position="335"/>
    </location>
</feature>
<feature type="region of interest" description="Disordered" evidence="1">
    <location>
        <begin position="504"/>
        <end position="532"/>
    </location>
</feature>
<dbReference type="Proteomes" id="UP000479000">
    <property type="component" value="Unassembled WGS sequence"/>
</dbReference>
<dbReference type="EMBL" id="CADCXU010019135">
    <property type="protein sequence ID" value="CAB0007509.1"/>
    <property type="molecule type" value="Genomic_DNA"/>
</dbReference>
<gene>
    <name evidence="3" type="ORF">NTEN_LOCUS12784</name>
</gene>
<feature type="compositionally biased region" description="Basic and acidic residues" evidence="1">
    <location>
        <begin position="652"/>
        <end position="663"/>
    </location>
</feature>
<keyword evidence="4" id="KW-1185">Reference proteome</keyword>
<feature type="region of interest" description="Disordered" evidence="1">
    <location>
        <begin position="637"/>
        <end position="663"/>
    </location>
</feature>
<sequence length="856" mass="97560">HFARCEPIEFLSRLVPLDGVQSVASKFKDASEPSFMAQKDVRRDDNLPKVYAASCNNCIRSAYRPPTYPFCSNEWVWSSLCGRKKLHSLRKGSSDGLVPDPTKRCYSLFRTFAPFFQLILFYNLNNHFLNKCLCVHHFRKKCLCVRLCSYSPDFYRWEAAVCVFSAQAHATFEWYKFVCKLYLSFNQPGSEKIRKIRIMSFGMQQWLYRFFQIFRKSKMKLEAWILGSVLGPYFWNVMANVLIKKMKEEGHKMVMYADDGTIILEAESRAELEERGQAAMEVVSEWCRQVKMKLSAQKTTMLLVKGALDNRRPPKIKVDGTSLKMAEEARILGVVVDQRLGFASHVRYVSQKAVQLFQILRRVARAQYAIEMEVAKTIYRGAYEGIITYACPVWEQESRKAHNKRRLLSSQSTIATSSSESHEEAIRRCGDNMSSLLSFNYFSIQKRSRPFALNGSDEQYEESTAAWFHHSSEATSASLLKNFLTFRCDPLKRPVPAKALGVKKVSPDVSPSSDHPNGVSFREPERHLKNSPRTPCVPGWGYDLKHWGLKLPRSSWFPCRGVIGIHHISSDQCNQILYQQAVLSTKYDREEDDNCYSFIPLITSKDGALHKKFTSKKEVRLPVREMGQSIFADAAMDPEGDANGNHSGNQFEDPRWEGKYSSDPKLEPVFPALRKARMISTLTPTSWSLQKLSKPDGTNRFHSLLSYVKGPRAGPGPLGPRAPGILPPLPPPLDGPGRTHPHTGICDTISTDDGPVAVPRCPSDGSVSEINSPSYPHRQIAQAMIKRPSPREKTSAEDDLHNMAVLKNGDTRRISLYFWRYCNQLLFIRALQVKNQCLRKNTWVITVPPVWEYHHI</sequence>
<dbReference type="OrthoDB" id="7382669at2759"/>
<name>A0A6H5GSW4_9HEMI</name>
<dbReference type="AlphaFoldDB" id="A0A6H5GSW4"/>
<evidence type="ECO:0000259" key="2">
    <source>
        <dbReference type="Pfam" id="PF00078"/>
    </source>
</evidence>
<feature type="region of interest" description="Disordered" evidence="1">
    <location>
        <begin position="750"/>
        <end position="770"/>
    </location>
</feature>
<accession>A0A6H5GSW4</accession>
<proteinExistence type="predicted"/>